<dbReference type="PANTHER" id="PTHR36565:SF1">
    <property type="entry name" value="UPF0332 PROTEIN TM_1000"/>
    <property type="match status" value="1"/>
</dbReference>
<comment type="similarity">
    <text evidence="1">Belongs to the UPF0332 family.</text>
</comment>
<dbReference type="Pfam" id="PF05168">
    <property type="entry name" value="HEPN"/>
    <property type="match status" value="1"/>
</dbReference>
<keyword evidence="4" id="KW-1185">Reference proteome</keyword>
<dbReference type="Gene3D" id="1.20.120.330">
    <property type="entry name" value="Nucleotidyltransferases domain 2"/>
    <property type="match status" value="1"/>
</dbReference>
<name>A0A081C3T4_VECG1</name>
<dbReference type="InterPro" id="IPR052226">
    <property type="entry name" value="UPF0332_toxin"/>
</dbReference>
<feature type="domain" description="HEPN" evidence="2">
    <location>
        <begin position="15"/>
        <end position="128"/>
    </location>
</feature>
<evidence type="ECO:0000256" key="1">
    <source>
        <dbReference type="ARBA" id="ARBA00038248"/>
    </source>
</evidence>
<proteinExistence type="inferred from homology"/>
<dbReference type="AlphaFoldDB" id="A0A081C3T4"/>
<dbReference type="eggNOG" id="COG1895">
    <property type="taxonomic scope" value="Bacteria"/>
</dbReference>
<dbReference type="STRING" id="1499967.U27_06216"/>
<protein>
    <submittedName>
        <fullName evidence="3">Putative toxin-antitoxin system, antitoxin component</fullName>
    </submittedName>
</protein>
<dbReference type="InterPro" id="IPR007842">
    <property type="entry name" value="HEPN_dom"/>
</dbReference>
<sequence length="135" mass="16025">MSLNESKRQELILYRVEQAKEAIKDVELLLANERLQPAMNRIYYGMFYMLLALGLKYHFETSKHAQLIGWFNKTFMKDETLSRKYGQILRDAFRNRMNSDYEAYVTLTRDEVAAQFEQMKEFIAAIEQYILSQGC</sequence>
<dbReference type="EMBL" id="DF820469">
    <property type="protein sequence ID" value="GAK59239.1"/>
    <property type="molecule type" value="Genomic_DNA"/>
</dbReference>
<reference evidence="3" key="1">
    <citation type="journal article" date="2015" name="PeerJ">
        <title>First genomic representation of candidate bacterial phylum KSB3 points to enhanced environmental sensing as a trigger of wastewater bulking.</title>
        <authorList>
            <person name="Sekiguchi Y."/>
            <person name="Ohashi A."/>
            <person name="Parks D.H."/>
            <person name="Yamauchi T."/>
            <person name="Tyson G.W."/>
            <person name="Hugenholtz P."/>
        </authorList>
    </citation>
    <scope>NUCLEOTIDE SEQUENCE [LARGE SCALE GENOMIC DNA]</scope>
</reference>
<dbReference type="PANTHER" id="PTHR36565">
    <property type="entry name" value="UPF0332 PROTEIN TM_1000"/>
    <property type="match status" value="1"/>
</dbReference>
<dbReference type="Proteomes" id="UP000030661">
    <property type="component" value="Unassembled WGS sequence"/>
</dbReference>
<evidence type="ECO:0000259" key="2">
    <source>
        <dbReference type="Pfam" id="PF05168"/>
    </source>
</evidence>
<dbReference type="HOGENOM" id="CLU_151247_4_1_0"/>
<evidence type="ECO:0000313" key="4">
    <source>
        <dbReference type="Proteomes" id="UP000030661"/>
    </source>
</evidence>
<evidence type="ECO:0000313" key="3">
    <source>
        <dbReference type="EMBL" id="GAK59239.1"/>
    </source>
</evidence>
<accession>A0A081C3T4</accession>
<gene>
    <name evidence="3" type="ORF">U27_06216</name>
</gene>
<organism evidence="3">
    <name type="scientific">Vecturithrix granuli</name>
    <dbReference type="NCBI Taxonomy" id="1499967"/>
    <lineage>
        <taxon>Bacteria</taxon>
        <taxon>Candidatus Moduliflexota</taxon>
        <taxon>Candidatus Vecturitrichia</taxon>
        <taxon>Candidatus Vecturitrichales</taxon>
        <taxon>Candidatus Vecturitrichaceae</taxon>
        <taxon>Candidatus Vecturithrix</taxon>
    </lineage>
</organism>